<evidence type="ECO:0000313" key="2">
    <source>
        <dbReference type="EMBL" id="CAF4266313.1"/>
    </source>
</evidence>
<dbReference type="Proteomes" id="UP000663823">
    <property type="component" value="Unassembled WGS sequence"/>
</dbReference>
<dbReference type="GO" id="GO:0004497">
    <property type="term" value="F:monooxygenase activity"/>
    <property type="evidence" value="ECO:0007669"/>
    <property type="project" value="InterPro"/>
</dbReference>
<dbReference type="InterPro" id="IPR036396">
    <property type="entry name" value="Cyt_P450_sf"/>
</dbReference>
<feature type="non-terminal residue" evidence="2">
    <location>
        <position position="59"/>
    </location>
</feature>
<proteinExistence type="inferred from homology"/>
<dbReference type="AlphaFoldDB" id="A0A820FSG4"/>
<gene>
    <name evidence="2" type="ORF">OTI717_LOCUS40939</name>
</gene>
<name>A0A820FSG4_9BILA</name>
<dbReference type="SUPFAM" id="SSF48264">
    <property type="entry name" value="Cytochrome P450"/>
    <property type="match status" value="1"/>
</dbReference>
<dbReference type="EMBL" id="CAJOAX010036615">
    <property type="protein sequence ID" value="CAF4266313.1"/>
    <property type="molecule type" value="Genomic_DNA"/>
</dbReference>
<sequence length="59" mass="6842">MVIFLIAGHETTSELLLFILYYLLKNLHALQKVHAEVDQYTEITVDTSNQLKYTQDCLV</sequence>
<dbReference type="GO" id="GO:0016705">
    <property type="term" value="F:oxidoreductase activity, acting on paired donors, with incorporation or reduction of molecular oxygen"/>
    <property type="evidence" value="ECO:0007669"/>
    <property type="project" value="InterPro"/>
</dbReference>
<organism evidence="2 3">
    <name type="scientific">Rotaria sordida</name>
    <dbReference type="NCBI Taxonomy" id="392033"/>
    <lineage>
        <taxon>Eukaryota</taxon>
        <taxon>Metazoa</taxon>
        <taxon>Spiralia</taxon>
        <taxon>Gnathifera</taxon>
        <taxon>Rotifera</taxon>
        <taxon>Eurotatoria</taxon>
        <taxon>Bdelloidea</taxon>
        <taxon>Philodinida</taxon>
        <taxon>Philodinidae</taxon>
        <taxon>Rotaria</taxon>
    </lineage>
</organism>
<protein>
    <recommendedName>
        <fullName evidence="4">Cytochrome P450</fullName>
    </recommendedName>
</protein>
<reference evidence="2" key="1">
    <citation type="submission" date="2021-02" db="EMBL/GenBank/DDBJ databases">
        <authorList>
            <person name="Nowell W R."/>
        </authorList>
    </citation>
    <scope>NUCLEOTIDE SEQUENCE</scope>
</reference>
<dbReference type="InterPro" id="IPR001128">
    <property type="entry name" value="Cyt_P450"/>
</dbReference>
<evidence type="ECO:0008006" key="4">
    <source>
        <dbReference type="Google" id="ProtNLM"/>
    </source>
</evidence>
<dbReference type="GO" id="GO:0005506">
    <property type="term" value="F:iron ion binding"/>
    <property type="evidence" value="ECO:0007669"/>
    <property type="project" value="InterPro"/>
</dbReference>
<evidence type="ECO:0000313" key="3">
    <source>
        <dbReference type="Proteomes" id="UP000663823"/>
    </source>
</evidence>
<dbReference type="Pfam" id="PF00067">
    <property type="entry name" value="p450"/>
    <property type="match status" value="1"/>
</dbReference>
<evidence type="ECO:0000256" key="1">
    <source>
        <dbReference type="ARBA" id="ARBA00010617"/>
    </source>
</evidence>
<dbReference type="GO" id="GO:0020037">
    <property type="term" value="F:heme binding"/>
    <property type="evidence" value="ECO:0007669"/>
    <property type="project" value="InterPro"/>
</dbReference>
<comment type="caution">
    <text evidence="2">The sequence shown here is derived from an EMBL/GenBank/DDBJ whole genome shotgun (WGS) entry which is preliminary data.</text>
</comment>
<accession>A0A820FSG4</accession>
<comment type="similarity">
    <text evidence="1">Belongs to the cytochrome P450 family.</text>
</comment>
<dbReference type="Gene3D" id="1.10.630.10">
    <property type="entry name" value="Cytochrome P450"/>
    <property type="match status" value="1"/>
</dbReference>